<dbReference type="GO" id="GO:0005886">
    <property type="term" value="C:plasma membrane"/>
    <property type="evidence" value="ECO:0007669"/>
    <property type="project" value="UniProtKB-SubCell"/>
</dbReference>
<evidence type="ECO:0000256" key="3">
    <source>
        <dbReference type="ARBA" id="ARBA00022448"/>
    </source>
</evidence>
<gene>
    <name evidence="9" type="ORF">DFR58_12829</name>
</gene>
<feature type="transmembrane region" description="Helical" evidence="8">
    <location>
        <begin position="164"/>
        <end position="183"/>
    </location>
</feature>
<evidence type="ECO:0000256" key="6">
    <source>
        <dbReference type="ARBA" id="ARBA00022989"/>
    </source>
</evidence>
<keyword evidence="6 8" id="KW-1133">Transmembrane helix</keyword>
<dbReference type="EMBL" id="QPJT01000028">
    <property type="protein sequence ID" value="RCX10530.1"/>
    <property type="molecule type" value="Genomic_DNA"/>
</dbReference>
<comment type="subcellular location">
    <subcellularLocation>
        <location evidence="1">Cell membrane</location>
        <topology evidence="1">Multi-pass membrane protein</topology>
    </subcellularLocation>
</comment>
<feature type="transmembrane region" description="Helical" evidence="8">
    <location>
        <begin position="136"/>
        <end position="158"/>
    </location>
</feature>
<sequence>MKLAENLKENFTTGIMASIPIAIGYIPISVTFGIVSSQSGISLLQAAFMSFMVFAGASQFMAVNMISGGSGWAEVVLATLVLNFRHLIMSTSLMNNLRDVPAKWKSLLCFGITDETFSLMYMEQEQKPWLKSSPDFAAGVIFTAYASWVAGTILGGAFADIIPASISASMSISLYSMFIGLLVPAIHKTPRVVIIVASSMIINAILGQFISGGWAIVLATLLGGLIGAAFERGGE</sequence>
<evidence type="ECO:0000256" key="8">
    <source>
        <dbReference type="SAM" id="Phobius"/>
    </source>
</evidence>
<keyword evidence="5 8" id="KW-0812">Transmembrane</keyword>
<keyword evidence="10" id="KW-1185">Reference proteome</keyword>
<organism evidence="9 10">
    <name type="scientific">Anaerobacterium chartisolvens</name>
    <dbReference type="NCBI Taxonomy" id="1297424"/>
    <lineage>
        <taxon>Bacteria</taxon>
        <taxon>Bacillati</taxon>
        <taxon>Bacillota</taxon>
        <taxon>Clostridia</taxon>
        <taxon>Eubacteriales</taxon>
        <taxon>Oscillospiraceae</taxon>
        <taxon>Anaerobacterium</taxon>
    </lineage>
</organism>
<keyword evidence="4" id="KW-1003">Cell membrane</keyword>
<comment type="similarity">
    <text evidence="2">Belongs to the AzlC family.</text>
</comment>
<evidence type="ECO:0000256" key="2">
    <source>
        <dbReference type="ARBA" id="ARBA00010735"/>
    </source>
</evidence>
<dbReference type="Proteomes" id="UP000253034">
    <property type="component" value="Unassembled WGS sequence"/>
</dbReference>
<protein>
    <submittedName>
        <fullName evidence="9">4-azaleucine resistance transporter AzlC</fullName>
    </submittedName>
</protein>
<dbReference type="RefSeq" id="WP_114299361.1">
    <property type="nucleotide sequence ID" value="NZ_QPJT01000028.1"/>
</dbReference>
<feature type="transmembrane region" description="Helical" evidence="8">
    <location>
        <begin position="42"/>
        <end position="63"/>
    </location>
</feature>
<dbReference type="InterPro" id="IPR011606">
    <property type="entry name" value="Brnchd-chn_aa_trnsp_permease"/>
</dbReference>
<evidence type="ECO:0000313" key="10">
    <source>
        <dbReference type="Proteomes" id="UP000253034"/>
    </source>
</evidence>
<keyword evidence="3" id="KW-0813">Transport</keyword>
<keyword evidence="7 8" id="KW-0472">Membrane</keyword>
<dbReference type="PANTHER" id="PTHR34979:SF1">
    <property type="entry name" value="INNER MEMBRANE PROTEIN YGAZ"/>
    <property type="match status" value="1"/>
</dbReference>
<dbReference type="PANTHER" id="PTHR34979">
    <property type="entry name" value="INNER MEMBRANE PROTEIN YGAZ"/>
    <property type="match status" value="1"/>
</dbReference>
<dbReference type="Pfam" id="PF03591">
    <property type="entry name" value="AzlC"/>
    <property type="match status" value="1"/>
</dbReference>
<evidence type="ECO:0000256" key="4">
    <source>
        <dbReference type="ARBA" id="ARBA00022475"/>
    </source>
</evidence>
<feature type="transmembrane region" description="Helical" evidence="8">
    <location>
        <begin position="212"/>
        <end position="230"/>
    </location>
</feature>
<dbReference type="AlphaFoldDB" id="A0A369AMC0"/>
<comment type="caution">
    <text evidence="9">The sequence shown here is derived from an EMBL/GenBank/DDBJ whole genome shotgun (WGS) entry which is preliminary data.</text>
</comment>
<dbReference type="GO" id="GO:1903785">
    <property type="term" value="P:L-valine transmembrane transport"/>
    <property type="evidence" value="ECO:0007669"/>
    <property type="project" value="TreeGrafter"/>
</dbReference>
<evidence type="ECO:0000256" key="5">
    <source>
        <dbReference type="ARBA" id="ARBA00022692"/>
    </source>
</evidence>
<name>A0A369AMC0_9FIRM</name>
<evidence type="ECO:0000256" key="1">
    <source>
        <dbReference type="ARBA" id="ARBA00004651"/>
    </source>
</evidence>
<proteinExistence type="inferred from homology"/>
<reference evidence="9 10" key="1">
    <citation type="submission" date="2018-07" db="EMBL/GenBank/DDBJ databases">
        <title>Genomic Encyclopedia of Type Strains, Phase IV (KMG-IV): sequencing the most valuable type-strain genomes for metagenomic binning, comparative biology and taxonomic classification.</title>
        <authorList>
            <person name="Goeker M."/>
        </authorList>
    </citation>
    <scope>NUCLEOTIDE SEQUENCE [LARGE SCALE GENOMIC DNA]</scope>
    <source>
        <strain evidence="9 10">DSM 27016</strain>
    </source>
</reference>
<dbReference type="OrthoDB" id="3177005at2"/>
<feature type="transmembrane region" description="Helical" evidence="8">
    <location>
        <begin position="15"/>
        <end position="35"/>
    </location>
</feature>
<accession>A0A369AMC0</accession>
<evidence type="ECO:0000313" key="9">
    <source>
        <dbReference type="EMBL" id="RCX10530.1"/>
    </source>
</evidence>
<evidence type="ECO:0000256" key="7">
    <source>
        <dbReference type="ARBA" id="ARBA00023136"/>
    </source>
</evidence>